<dbReference type="InterPro" id="IPR052712">
    <property type="entry name" value="Acid_resist_chaperone_HdeD"/>
</dbReference>
<organism evidence="2 3">
    <name type="scientific">Methanofollis aquaemaris</name>
    <dbReference type="NCBI Taxonomy" id="126734"/>
    <lineage>
        <taxon>Archaea</taxon>
        <taxon>Methanobacteriati</taxon>
        <taxon>Methanobacteriota</taxon>
        <taxon>Stenosarchaea group</taxon>
        <taxon>Methanomicrobia</taxon>
        <taxon>Methanomicrobiales</taxon>
        <taxon>Methanomicrobiaceae</taxon>
        <taxon>Methanofollis</taxon>
    </lineage>
</organism>
<feature type="transmembrane region" description="Helical" evidence="1">
    <location>
        <begin position="97"/>
        <end position="116"/>
    </location>
</feature>
<name>A0A8A3S3A7_9EURY</name>
<feature type="transmembrane region" description="Helical" evidence="1">
    <location>
        <begin position="156"/>
        <end position="175"/>
    </location>
</feature>
<keyword evidence="1" id="KW-0812">Transmembrane</keyword>
<accession>A0A8A3S3A7</accession>
<evidence type="ECO:0000256" key="1">
    <source>
        <dbReference type="SAM" id="Phobius"/>
    </source>
</evidence>
<dbReference type="Proteomes" id="UP001042704">
    <property type="component" value="Chromosome"/>
</dbReference>
<dbReference type="RefSeq" id="WP_265581736.1">
    <property type="nucleotide sequence ID" value="NZ_CP036172.1"/>
</dbReference>
<feature type="transmembrane region" description="Helical" evidence="1">
    <location>
        <begin position="128"/>
        <end position="150"/>
    </location>
</feature>
<feature type="transmembrane region" description="Helical" evidence="1">
    <location>
        <begin position="72"/>
        <end position="91"/>
    </location>
</feature>
<evidence type="ECO:0000313" key="3">
    <source>
        <dbReference type="Proteomes" id="UP001042704"/>
    </source>
</evidence>
<dbReference type="PANTHER" id="PTHR34989">
    <property type="entry name" value="PROTEIN HDED"/>
    <property type="match status" value="1"/>
</dbReference>
<protein>
    <submittedName>
        <fullName evidence="2">HdeD family acid-resistance protein</fullName>
    </submittedName>
</protein>
<dbReference type="InterPro" id="IPR005325">
    <property type="entry name" value="DUF308_memb"/>
</dbReference>
<dbReference type="Pfam" id="PF03729">
    <property type="entry name" value="DUF308"/>
    <property type="match status" value="2"/>
</dbReference>
<dbReference type="PANTHER" id="PTHR34989:SF1">
    <property type="entry name" value="PROTEIN HDED"/>
    <property type="match status" value="1"/>
</dbReference>
<dbReference type="KEGG" id="maqe:RJ40_02255"/>
<keyword evidence="3" id="KW-1185">Reference proteome</keyword>
<dbReference type="EMBL" id="CP036172">
    <property type="protein sequence ID" value="QSZ66403.1"/>
    <property type="molecule type" value="Genomic_DNA"/>
</dbReference>
<keyword evidence="1" id="KW-0472">Membrane</keyword>
<dbReference type="AlphaFoldDB" id="A0A8A3S3A7"/>
<gene>
    <name evidence="2" type="ORF">RJ40_02255</name>
</gene>
<feature type="transmembrane region" description="Helical" evidence="1">
    <location>
        <begin position="15"/>
        <end position="34"/>
    </location>
</feature>
<dbReference type="GeneID" id="76423144"/>
<reference evidence="2" key="1">
    <citation type="journal article" date="2001" name="Int. J. Syst. Evol. Microbiol.">
        <title>Methanofollis aquaemaris sp. nov., a methanogen isolated from an aquaculture fish pond.</title>
        <authorList>
            <person name="Lai M.C."/>
            <person name="Chen S.C."/>
        </authorList>
    </citation>
    <scope>NUCLEOTIDE SEQUENCE</scope>
    <source>
        <strain evidence="2">N2F9704</strain>
    </source>
</reference>
<keyword evidence="1" id="KW-1133">Transmembrane helix</keyword>
<sequence length="178" mass="18579">MEETGAPLEYGGFELPWWAVVLEGIAALVIGILLLTSPGITMVVIVQFLGILWLFGGVLALIGAVSIRENRGWNILSGVLGILAGIVILLYPVYAPFVLLTFLIILLGIWGIVYGITRLAWAMRGGGVGTGILGLLSLIFGVILIINPLIGAVTLPFVFGAFAVVGGIVAIAAGIKAR</sequence>
<evidence type="ECO:0000313" key="2">
    <source>
        <dbReference type="EMBL" id="QSZ66403.1"/>
    </source>
</evidence>
<proteinExistence type="predicted"/>
<dbReference type="GO" id="GO:0005886">
    <property type="term" value="C:plasma membrane"/>
    <property type="evidence" value="ECO:0007669"/>
    <property type="project" value="TreeGrafter"/>
</dbReference>
<reference evidence="2" key="2">
    <citation type="submission" date="2019-02" db="EMBL/GenBank/DDBJ databases">
        <authorList>
            <person name="Chen S.-C."/>
            <person name="Chien H.-H."/>
            <person name="Lai M.-C."/>
        </authorList>
    </citation>
    <scope>NUCLEOTIDE SEQUENCE</scope>
    <source>
        <strain evidence="2">N2F9704</strain>
    </source>
</reference>
<feature type="transmembrane region" description="Helical" evidence="1">
    <location>
        <begin position="40"/>
        <end position="65"/>
    </location>
</feature>